<organism evidence="4 5">
    <name type="scientific">Tegillarca granosa</name>
    <name type="common">Malaysian cockle</name>
    <name type="synonym">Anadara granosa</name>
    <dbReference type="NCBI Taxonomy" id="220873"/>
    <lineage>
        <taxon>Eukaryota</taxon>
        <taxon>Metazoa</taxon>
        <taxon>Spiralia</taxon>
        <taxon>Lophotrochozoa</taxon>
        <taxon>Mollusca</taxon>
        <taxon>Bivalvia</taxon>
        <taxon>Autobranchia</taxon>
        <taxon>Pteriomorphia</taxon>
        <taxon>Arcoida</taxon>
        <taxon>Arcoidea</taxon>
        <taxon>Arcidae</taxon>
        <taxon>Tegillarca</taxon>
    </lineage>
</organism>
<keyword evidence="1" id="KW-0677">Repeat</keyword>
<feature type="chain" id="PRO_5046379933" evidence="3">
    <location>
        <begin position="16"/>
        <end position="426"/>
    </location>
</feature>
<sequence>MVSLVIFCLVDGGLGSWGSYSPCSAVCGSQSNGFRYAQRNCTNPAPQYNGHDCTGDKYKYIPCSPICSHSWKDWVEWSPCGVTCGGGTRFRFRICGNVYNNDCPGDNFQKENCSTQHCPSKFIYSTKNRYRKEIKKINVYKQMRRKEASWGGSSKCVGQCGLQGIQTVTRTCTNPAPQFNGTYCQGDSSKHLPCFPHCSIIDRFCLNQVHISSKTLSIHYSLIEIHHLWFHWLYFAYNGQILAHINGEWASWGGSSKCVGQCGLQGIQTVTRTCTNPAPQFNGTYCQGDKTFAIWKDWVEWSPCGVTCGGGTRFRFRICGNVYNNDCPGDNFQKENCSTQHCPNSIYFNLFEVNGEWASWGGYSKCVGQCGLQGIQTVTRTCTNPAPQFNGTYCQGESSKYLPCFPHCSSKYYYILCYFSINLINE</sequence>
<feature type="signal peptide" evidence="3">
    <location>
        <begin position="1"/>
        <end position="15"/>
    </location>
</feature>
<keyword evidence="2" id="KW-1015">Disulfide bond</keyword>
<gene>
    <name evidence="4" type="ORF">KUTeg_001861</name>
</gene>
<name>A0ABQ9FSN0_TEGGR</name>
<dbReference type="SMART" id="SM00209">
    <property type="entry name" value="TSP1"/>
    <property type="match status" value="6"/>
</dbReference>
<evidence type="ECO:0000256" key="3">
    <source>
        <dbReference type="SAM" id="SignalP"/>
    </source>
</evidence>
<evidence type="ECO:0000256" key="1">
    <source>
        <dbReference type="ARBA" id="ARBA00022737"/>
    </source>
</evidence>
<dbReference type="Pfam" id="PF00090">
    <property type="entry name" value="TSP_1"/>
    <property type="match status" value="6"/>
</dbReference>
<dbReference type="SUPFAM" id="SSF82895">
    <property type="entry name" value="TSP-1 type 1 repeat"/>
    <property type="match status" value="6"/>
</dbReference>
<dbReference type="PROSITE" id="PS50092">
    <property type="entry name" value="TSP1"/>
    <property type="match status" value="4"/>
</dbReference>
<comment type="caution">
    <text evidence="4">The sequence shown here is derived from an EMBL/GenBank/DDBJ whole genome shotgun (WGS) entry which is preliminary data.</text>
</comment>
<dbReference type="EMBL" id="JARBDR010000141">
    <property type="protein sequence ID" value="KAJ8320274.1"/>
    <property type="molecule type" value="Genomic_DNA"/>
</dbReference>
<protein>
    <submittedName>
        <fullName evidence="4">Uncharacterized protein</fullName>
    </submittedName>
</protein>
<dbReference type="InterPro" id="IPR036383">
    <property type="entry name" value="TSP1_rpt_sf"/>
</dbReference>
<evidence type="ECO:0000256" key="2">
    <source>
        <dbReference type="ARBA" id="ARBA00023157"/>
    </source>
</evidence>
<evidence type="ECO:0000313" key="5">
    <source>
        <dbReference type="Proteomes" id="UP001217089"/>
    </source>
</evidence>
<dbReference type="InterPro" id="IPR000884">
    <property type="entry name" value="TSP1_rpt"/>
</dbReference>
<keyword evidence="5" id="KW-1185">Reference proteome</keyword>
<proteinExistence type="predicted"/>
<evidence type="ECO:0000313" key="4">
    <source>
        <dbReference type="EMBL" id="KAJ8320274.1"/>
    </source>
</evidence>
<keyword evidence="3" id="KW-0732">Signal</keyword>
<dbReference type="PANTHER" id="PTHR22906">
    <property type="entry name" value="PROPERDIN"/>
    <property type="match status" value="1"/>
</dbReference>
<dbReference type="Gene3D" id="2.20.100.10">
    <property type="entry name" value="Thrombospondin type-1 (TSP1) repeat"/>
    <property type="match status" value="6"/>
</dbReference>
<accession>A0ABQ9FSN0</accession>
<dbReference type="InterPro" id="IPR052065">
    <property type="entry name" value="Compl_asym_regulator"/>
</dbReference>
<dbReference type="Proteomes" id="UP001217089">
    <property type="component" value="Unassembled WGS sequence"/>
</dbReference>
<dbReference type="PANTHER" id="PTHR22906:SF21">
    <property type="entry name" value="SEMA DOMAIN-CONTAINING PROTEIN"/>
    <property type="match status" value="1"/>
</dbReference>
<reference evidence="4 5" key="1">
    <citation type="submission" date="2022-12" db="EMBL/GenBank/DDBJ databases">
        <title>Chromosome-level genome of Tegillarca granosa.</title>
        <authorList>
            <person name="Kim J."/>
        </authorList>
    </citation>
    <scope>NUCLEOTIDE SEQUENCE [LARGE SCALE GENOMIC DNA]</scope>
    <source>
        <strain evidence="4">Teg-2019</strain>
        <tissue evidence="4">Adductor muscle</tissue>
    </source>
</reference>